<dbReference type="Proteomes" id="UP000319257">
    <property type="component" value="Unassembled WGS sequence"/>
</dbReference>
<sequence>MHSSAVLAILASAAAVSADMIHPGHLAVKRDVLARQTDNPSASQGAGGPDTACLTALVSVYSSIPTPPPELASYEAAHPPTDPCSYSVDDSIKPVFSSYESQVISWAKQHEGELSSALSKCPQYASLATEANICTTAIGGGAGGSGGSASAKTTDSSKTSSAGAGGSSSAAGGKSGSSSSSTGATPTGAAGSSSTSKAAAAQETGFVAAVIAAVGFVGAVAAL</sequence>
<feature type="region of interest" description="Disordered" evidence="1">
    <location>
        <begin position="144"/>
        <end position="193"/>
    </location>
</feature>
<feature type="signal peptide" evidence="2">
    <location>
        <begin position="1"/>
        <end position="18"/>
    </location>
</feature>
<protein>
    <recommendedName>
        <fullName evidence="5">Infection structure specific protein</fullName>
    </recommendedName>
</protein>
<dbReference type="InParanoid" id="A0A507B4G1"/>
<dbReference type="EMBL" id="SKBQ01000046">
    <property type="protein sequence ID" value="TPX11758.1"/>
    <property type="molecule type" value="Genomic_DNA"/>
</dbReference>
<accession>A0A507B4G1</accession>
<dbReference type="STRING" id="1093900.A0A507B4G1"/>
<evidence type="ECO:0000313" key="3">
    <source>
        <dbReference type="EMBL" id="TPX11758.1"/>
    </source>
</evidence>
<gene>
    <name evidence="3" type="ORF">E0L32_007495</name>
</gene>
<dbReference type="OrthoDB" id="3561078at2759"/>
<dbReference type="AlphaFoldDB" id="A0A507B4G1"/>
<organism evidence="3 4">
    <name type="scientific">Thyridium curvatum</name>
    <dbReference type="NCBI Taxonomy" id="1093900"/>
    <lineage>
        <taxon>Eukaryota</taxon>
        <taxon>Fungi</taxon>
        <taxon>Dikarya</taxon>
        <taxon>Ascomycota</taxon>
        <taxon>Pezizomycotina</taxon>
        <taxon>Sordariomycetes</taxon>
        <taxon>Sordariomycetidae</taxon>
        <taxon>Thyridiales</taxon>
        <taxon>Thyridiaceae</taxon>
        <taxon>Thyridium</taxon>
    </lineage>
</organism>
<dbReference type="GeneID" id="41974942"/>
<reference evidence="3 4" key="1">
    <citation type="submission" date="2019-06" db="EMBL/GenBank/DDBJ databases">
        <title>Draft genome sequence of the filamentous fungus Phialemoniopsis curvata isolated from diesel fuel.</title>
        <authorList>
            <person name="Varaljay V.A."/>
            <person name="Lyon W.J."/>
            <person name="Crouch A.L."/>
            <person name="Drake C.E."/>
            <person name="Hollomon J.M."/>
            <person name="Nadeau L.J."/>
            <person name="Nunn H.S."/>
            <person name="Stevenson B.S."/>
            <person name="Bojanowski C.L."/>
            <person name="Crookes-Goodson W.J."/>
        </authorList>
    </citation>
    <scope>NUCLEOTIDE SEQUENCE [LARGE SCALE GENOMIC DNA]</scope>
    <source>
        <strain evidence="3 4">D216</strain>
    </source>
</reference>
<evidence type="ECO:0000256" key="2">
    <source>
        <dbReference type="SAM" id="SignalP"/>
    </source>
</evidence>
<keyword evidence="4" id="KW-1185">Reference proteome</keyword>
<name>A0A507B4G1_9PEZI</name>
<dbReference type="RefSeq" id="XP_030993469.1">
    <property type="nucleotide sequence ID" value="XM_031142246.1"/>
</dbReference>
<feature type="compositionally biased region" description="Low complexity" evidence="1">
    <location>
        <begin position="148"/>
        <end position="193"/>
    </location>
</feature>
<evidence type="ECO:0008006" key="5">
    <source>
        <dbReference type="Google" id="ProtNLM"/>
    </source>
</evidence>
<feature type="chain" id="PRO_5021317559" description="Infection structure specific protein" evidence="2">
    <location>
        <begin position="19"/>
        <end position="223"/>
    </location>
</feature>
<comment type="caution">
    <text evidence="3">The sequence shown here is derived from an EMBL/GenBank/DDBJ whole genome shotgun (WGS) entry which is preliminary data.</text>
</comment>
<evidence type="ECO:0000256" key="1">
    <source>
        <dbReference type="SAM" id="MobiDB-lite"/>
    </source>
</evidence>
<keyword evidence="2" id="KW-0732">Signal</keyword>
<evidence type="ECO:0000313" key="4">
    <source>
        <dbReference type="Proteomes" id="UP000319257"/>
    </source>
</evidence>
<proteinExistence type="predicted"/>